<keyword evidence="3" id="KW-1185">Reference proteome</keyword>
<feature type="compositionally biased region" description="Low complexity" evidence="1">
    <location>
        <begin position="1"/>
        <end position="34"/>
    </location>
</feature>
<evidence type="ECO:0000313" key="2">
    <source>
        <dbReference type="EMBL" id="GAA2437794.1"/>
    </source>
</evidence>
<comment type="caution">
    <text evidence="2">The sequence shown here is derived from an EMBL/GenBank/DDBJ whole genome shotgun (WGS) entry which is preliminary data.</text>
</comment>
<gene>
    <name evidence="2" type="ORF">GCM10010421_29800</name>
</gene>
<feature type="compositionally biased region" description="Basic residues" evidence="1">
    <location>
        <begin position="74"/>
        <end position="88"/>
    </location>
</feature>
<sequence length="109" mass="11007">MGGDAEAGVVADGADPVAGEPGAARGEVRAGAEPVPGVRGPGAEGVAEEDPGGCGVAVLPGRRDAGTPPAAAVVRRRGRGPCGRRRPGRVRLGCRRRAVRRQKTGRRRA</sequence>
<dbReference type="EMBL" id="BAAATK010000016">
    <property type="protein sequence ID" value="GAA2437794.1"/>
    <property type="molecule type" value="Genomic_DNA"/>
</dbReference>
<reference evidence="3" key="1">
    <citation type="journal article" date="2019" name="Int. J. Syst. Evol. Microbiol.">
        <title>The Global Catalogue of Microorganisms (GCM) 10K type strain sequencing project: providing services to taxonomists for standard genome sequencing and annotation.</title>
        <authorList>
            <consortium name="The Broad Institute Genomics Platform"/>
            <consortium name="The Broad Institute Genome Sequencing Center for Infectious Disease"/>
            <person name="Wu L."/>
            <person name="Ma J."/>
        </authorList>
    </citation>
    <scope>NUCLEOTIDE SEQUENCE [LARGE SCALE GENOMIC DNA]</scope>
    <source>
        <strain evidence="3">JCM 6922</strain>
    </source>
</reference>
<feature type="region of interest" description="Disordered" evidence="1">
    <location>
        <begin position="1"/>
        <end position="88"/>
    </location>
</feature>
<name>A0ABP5WWG1_9ACTN</name>
<evidence type="ECO:0000313" key="3">
    <source>
        <dbReference type="Proteomes" id="UP001500460"/>
    </source>
</evidence>
<proteinExistence type="predicted"/>
<dbReference type="Proteomes" id="UP001500460">
    <property type="component" value="Unassembled WGS sequence"/>
</dbReference>
<evidence type="ECO:0000256" key="1">
    <source>
        <dbReference type="SAM" id="MobiDB-lite"/>
    </source>
</evidence>
<evidence type="ECO:0008006" key="4">
    <source>
        <dbReference type="Google" id="ProtNLM"/>
    </source>
</evidence>
<protein>
    <recommendedName>
        <fullName evidence="4">Secreted protein</fullName>
    </recommendedName>
</protein>
<accession>A0ABP5WWG1</accession>
<organism evidence="2 3">
    <name type="scientific">Streptomyces glaucus</name>
    <dbReference type="NCBI Taxonomy" id="284029"/>
    <lineage>
        <taxon>Bacteria</taxon>
        <taxon>Bacillati</taxon>
        <taxon>Actinomycetota</taxon>
        <taxon>Actinomycetes</taxon>
        <taxon>Kitasatosporales</taxon>
        <taxon>Streptomycetaceae</taxon>
        <taxon>Streptomyces</taxon>
    </lineage>
</organism>